<gene>
    <name evidence="2" type="ORF">FB45DRAFT_1028579</name>
</gene>
<evidence type="ECO:0000256" key="1">
    <source>
        <dbReference type="SAM" id="MobiDB-lite"/>
    </source>
</evidence>
<sequence>MASSSPSRFSEPNEVDDLMNSSPMGPSPRATQGPRGTIRRRDQLEDDETDPNPFARRMPPLNLRAATLNQSDLADLQNFARSKKLKREHVEDIVKFMNLPSGPLLHEG</sequence>
<comment type="caution">
    <text evidence="2">The sequence shown here is derived from an EMBL/GenBank/DDBJ whole genome shotgun (WGS) entry which is preliminary data.</text>
</comment>
<protein>
    <submittedName>
        <fullName evidence="2">Uncharacterized protein</fullName>
    </submittedName>
</protein>
<reference evidence="2" key="1">
    <citation type="submission" date="2023-03" db="EMBL/GenBank/DDBJ databases">
        <title>Massive genome expansion in bonnet fungi (Mycena s.s.) driven by repeated elements and novel gene families across ecological guilds.</title>
        <authorList>
            <consortium name="Lawrence Berkeley National Laboratory"/>
            <person name="Harder C.B."/>
            <person name="Miyauchi S."/>
            <person name="Viragh M."/>
            <person name="Kuo A."/>
            <person name="Thoen E."/>
            <person name="Andreopoulos B."/>
            <person name="Lu D."/>
            <person name="Skrede I."/>
            <person name="Drula E."/>
            <person name="Henrissat B."/>
            <person name="Morin E."/>
            <person name="Kohler A."/>
            <person name="Barry K."/>
            <person name="LaButti K."/>
            <person name="Morin E."/>
            <person name="Salamov A."/>
            <person name="Lipzen A."/>
            <person name="Mereny Z."/>
            <person name="Hegedus B."/>
            <person name="Baldrian P."/>
            <person name="Stursova M."/>
            <person name="Weitz H."/>
            <person name="Taylor A."/>
            <person name="Grigoriev I.V."/>
            <person name="Nagy L.G."/>
            <person name="Martin F."/>
            <person name="Kauserud H."/>
        </authorList>
    </citation>
    <scope>NUCLEOTIDE SEQUENCE</scope>
    <source>
        <strain evidence="2">9284</strain>
    </source>
</reference>
<evidence type="ECO:0000313" key="2">
    <source>
        <dbReference type="EMBL" id="KAJ7628492.1"/>
    </source>
</evidence>
<feature type="region of interest" description="Disordered" evidence="1">
    <location>
        <begin position="1"/>
        <end position="60"/>
    </location>
</feature>
<dbReference type="EMBL" id="JARKIF010000010">
    <property type="protein sequence ID" value="KAJ7628492.1"/>
    <property type="molecule type" value="Genomic_DNA"/>
</dbReference>
<evidence type="ECO:0000313" key="3">
    <source>
        <dbReference type="Proteomes" id="UP001221142"/>
    </source>
</evidence>
<organism evidence="2 3">
    <name type="scientific">Roridomyces roridus</name>
    <dbReference type="NCBI Taxonomy" id="1738132"/>
    <lineage>
        <taxon>Eukaryota</taxon>
        <taxon>Fungi</taxon>
        <taxon>Dikarya</taxon>
        <taxon>Basidiomycota</taxon>
        <taxon>Agaricomycotina</taxon>
        <taxon>Agaricomycetes</taxon>
        <taxon>Agaricomycetidae</taxon>
        <taxon>Agaricales</taxon>
        <taxon>Marasmiineae</taxon>
        <taxon>Mycenaceae</taxon>
        <taxon>Roridomyces</taxon>
    </lineage>
</organism>
<accession>A0AAD7FJX4</accession>
<keyword evidence="3" id="KW-1185">Reference proteome</keyword>
<dbReference type="AlphaFoldDB" id="A0AAD7FJX4"/>
<proteinExistence type="predicted"/>
<feature type="compositionally biased region" description="Polar residues" evidence="1">
    <location>
        <begin position="1"/>
        <end position="10"/>
    </location>
</feature>
<dbReference type="Proteomes" id="UP001221142">
    <property type="component" value="Unassembled WGS sequence"/>
</dbReference>
<name>A0AAD7FJX4_9AGAR</name>